<evidence type="ECO:0000313" key="11">
    <source>
        <dbReference type="Proteomes" id="UP000561326"/>
    </source>
</evidence>
<dbReference type="InterPro" id="IPR015856">
    <property type="entry name" value="ABC_transpr_CbiO/EcfA_su"/>
</dbReference>
<evidence type="ECO:0000256" key="8">
    <source>
        <dbReference type="ARBA" id="ARBA00023136"/>
    </source>
</evidence>
<dbReference type="InterPro" id="IPR050095">
    <property type="entry name" value="ECF_ABC_transporter_ATP-bd"/>
</dbReference>
<dbReference type="PANTHER" id="PTHR43553">
    <property type="entry name" value="HEAVY METAL TRANSPORTER"/>
    <property type="match status" value="1"/>
</dbReference>
<organism evidence="10 11">
    <name type="scientific">Aneurinibacillus aneurinilyticus</name>
    <name type="common">Bacillus aneurinolyticus</name>
    <dbReference type="NCBI Taxonomy" id="1391"/>
    <lineage>
        <taxon>Bacteria</taxon>
        <taxon>Bacillati</taxon>
        <taxon>Bacillota</taxon>
        <taxon>Bacilli</taxon>
        <taxon>Bacillales</taxon>
        <taxon>Paenibacillaceae</taxon>
        <taxon>Aneurinibacillus group</taxon>
        <taxon>Aneurinibacillus</taxon>
    </lineage>
</organism>
<sequence length="552" mass="61479">MALLEINDVSFVYPDAERPALLGVSAVVEEGEFIVLGGPSGSGKSTLLRHMKKQLLPAGRRQGTITYDGVALDEQPDARMAQEVGIVLQNPESQIVMDTVWHELVFAMENIGIHPEDMHRRVADIVPFFGMETWLYQPVRQLSGGQKQWLNLASVMLLHPRVLLLDEPFAQLDPVTVRAFVQLLQHIHQELGITIIVSEHRLEELLPCATRLMIMDCGSVMYDGPVRDSICKMKAKEDKSFLPYLPSATQLYLACPYQVDDISTESIPLTVQEGKKWFAALPAPALPEKNKVPIRSEEAGEPLIWCENISFRYGKDAPDVLHRLSITVYQGECLVIMGGNGAGKSTFLQCIAGLVIPQRGTIKWQGQQRTSLSMKERQGLIGYVPQNLFSYFIYDTVEQELCHAAVDGSLVEEMMVRFGLREVKGMHPYDCSGGQQQKIALACALLARPKLLLLDEPTKGIDPKAKQDVIQIIRTAREEGMTVILVTHDTEFAAQSATRCAMLFDGGVAAIAPSRVFFTGQLFYTTAVNRIVRQHVPDAVTIKDIYAYWSIK</sequence>
<proteinExistence type="inferred from homology"/>
<dbReference type="CDD" id="cd03225">
    <property type="entry name" value="ABC_cobalt_CbiO_domain1"/>
    <property type="match status" value="2"/>
</dbReference>
<evidence type="ECO:0000256" key="1">
    <source>
        <dbReference type="ARBA" id="ARBA00004202"/>
    </source>
</evidence>
<name>A0A848CQ91_ANEAE</name>
<keyword evidence="5" id="KW-0547">Nucleotide-binding</keyword>
<dbReference type="GO" id="GO:0042626">
    <property type="term" value="F:ATPase-coupled transmembrane transporter activity"/>
    <property type="evidence" value="ECO:0007669"/>
    <property type="project" value="TreeGrafter"/>
</dbReference>
<accession>A0A848CQ91</accession>
<evidence type="ECO:0000256" key="7">
    <source>
        <dbReference type="ARBA" id="ARBA00022967"/>
    </source>
</evidence>
<dbReference type="InterPro" id="IPR003593">
    <property type="entry name" value="AAA+_ATPase"/>
</dbReference>
<dbReference type="PROSITE" id="PS50893">
    <property type="entry name" value="ABC_TRANSPORTER_2"/>
    <property type="match status" value="2"/>
</dbReference>
<dbReference type="InterPro" id="IPR017871">
    <property type="entry name" value="ABC_transporter-like_CS"/>
</dbReference>
<dbReference type="SMART" id="SM00382">
    <property type="entry name" value="AAA"/>
    <property type="match status" value="2"/>
</dbReference>
<dbReference type="Pfam" id="PF00005">
    <property type="entry name" value="ABC_tran"/>
    <property type="match status" value="2"/>
</dbReference>
<feature type="domain" description="ABC transporter" evidence="9">
    <location>
        <begin position="304"/>
        <end position="530"/>
    </location>
</feature>
<evidence type="ECO:0000256" key="3">
    <source>
        <dbReference type="ARBA" id="ARBA00022448"/>
    </source>
</evidence>
<protein>
    <submittedName>
        <fullName evidence="10">ATP-binding cassette domain-containing protein</fullName>
    </submittedName>
</protein>
<comment type="subcellular location">
    <subcellularLocation>
        <location evidence="1">Cell membrane</location>
        <topology evidence="1">Peripheral membrane protein</topology>
    </subcellularLocation>
</comment>
<dbReference type="InterPro" id="IPR027417">
    <property type="entry name" value="P-loop_NTPase"/>
</dbReference>
<gene>
    <name evidence="10" type="ORF">HF838_03705</name>
</gene>
<dbReference type="Gene3D" id="3.40.50.300">
    <property type="entry name" value="P-loop containing nucleotide triphosphate hydrolases"/>
    <property type="match status" value="2"/>
</dbReference>
<evidence type="ECO:0000256" key="6">
    <source>
        <dbReference type="ARBA" id="ARBA00022840"/>
    </source>
</evidence>
<comment type="similarity">
    <text evidence="2">Belongs to the ABC transporter superfamily.</text>
</comment>
<keyword evidence="7" id="KW-1278">Translocase</keyword>
<dbReference type="RefSeq" id="WP_168974528.1">
    <property type="nucleotide sequence ID" value="NZ_JABAGO010000003.1"/>
</dbReference>
<dbReference type="GO" id="GO:0016887">
    <property type="term" value="F:ATP hydrolysis activity"/>
    <property type="evidence" value="ECO:0007669"/>
    <property type="project" value="InterPro"/>
</dbReference>
<dbReference type="EMBL" id="JABAGO010000003">
    <property type="protein sequence ID" value="NME97358.1"/>
    <property type="molecule type" value="Genomic_DNA"/>
</dbReference>
<keyword evidence="8" id="KW-0472">Membrane</keyword>
<evidence type="ECO:0000259" key="9">
    <source>
        <dbReference type="PROSITE" id="PS50893"/>
    </source>
</evidence>
<keyword evidence="4" id="KW-1003">Cell membrane</keyword>
<dbReference type="GO" id="GO:0043190">
    <property type="term" value="C:ATP-binding cassette (ABC) transporter complex"/>
    <property type="evidence" value="ECO:0007669"/>
    <property type="project" value="TreeGrafter"/>
</dbReference>
<dbReference type="AlphaFoldDB" id="A0A848CQ91"/>
<dbReference type="SUPFAM" id="SSF52540">
    <property type="entry name" value="P-loop containing nucleoside triphosphate hydrolases"/>
    <property type="match status" value="2"/>
</dbReference>
<evidence type="ECO:0000313" key="10">
    <source>
        <dbReference type="EMBL" id="NME97358.1"/>
    </source>
</evidence>
<feature type="domain" description="ABC transporter" evidence="9">
    <location>
        <begin position="4"/>
        <end position="242"/>
    </location>
</feature>
<dbReference type="PROSITE" id="PS00211">
    <property type="entry name" value="ABC_TRANSPORTER_1"/>
    <property type="match status" value="1"/>
</dbReference>
<dbReference type="Proteomes" id="UP000561326">
    <property type="component" value="Unassembled WGS sequence"/>
</dbReference>
<keyword evidence="3" id="KW-0813">Transport</keyword>
<evidence type="ECO:0000256" key="4">
    <source>
        <dbReference type="ARBA" id="ARBA00022475"/>
    </source>
</evidence>
<evidence type="ECO:0000256" key="5">
    <source>
        <dbReference type="ARBA" id="ARBA00022741"/>
    </source>
</evidence>
<comment type="caution">
    <text evidence="10">The sequence shown here is derived from an EMBL/GenBank/DDBJ whole genome shotgun (WGS) entry which is preliminary data.</text>
</comment>
<keyword evidence="6 10" id="KW-0067">ATP-binding</keyword>
<reference evidence="10 11" key="1">
    <citation type="submission" date="2020-04" db="EMBL/GenBank/DDBJ databases">
        <authorList>
            <person name="Hitch T.C.A."/>
            <person name="Wylensek D."/>
            <person name="Clavel T."/>
        </authorList>
    </citation>
    <scope>NUCLEOTIDE SEQUENCE [LARGE SCALE GENOMIC DNA]</scope>
    <source>
        <strain evidence="10 11">WB01_D5_05</strain>
    </source>
</reference>
<dbReference type="GO" id="GO:0005524">
    <property type="term" value="F:ATP binding"/>
    <property type="evidence" value="ECO:0007669"/>
    <property type="project" value="UniProtKB-KW"/>
</dbReference>
<evidence type="ECO:0000256" key="2">
    <source>
        <dbReference type="ARBA" id="ARBA00005417"/>
    </source>
</evidence>
<dbReference type="InterPro" id="IPR003439">
    <property type="entry name" value="ABC_transporter-like_ATP-bd"/>
</dbReference>